<dbReference type="GO" id="GO:0005886">
    <property type="term" value="C:plasma membrane"/>
    <property type="evidence" value="ECO:0007669"/>
    <property type="project" value="TreeGrafter"/>
</dbReference>
<proteinExistence type="predicted"/>
<gene>
    <name evidence="2" type="ORF">H2C83_08370</name>
</gene>
<sequence length="176" mass="20336">MSFQCHSMGEEVSLGPAFSQLKQEHVQLREQMELSLQLAQAIGEDDSISDWRDLLNVLREKAIQFQRQLYLHSKREDDFVFPAIAKYIGRETGPIAVMEYEHKLAKKNLESFITKAGQLNEPVNAEQAKEIAIFMIDCCTVLSDHFMKEEKVLFPMGERLLSDREKDDLEKMIQTV</sequence>
<comment type="caution">
    <text evidence="2">The sequence shown here is derived from an EMBL/GenBank/DDBJ whole genome shotgun (WGS) entry which is preliminary data.</text>
</comment>
<keyword evidence="3" id="KW-1185">Reference proteome</keyword>
<evidence type="ECO:0000259" key="1">
    <source>
        <dbReference type="Pfam" id="PF01814"/>
    </source>
</evidence>
<name>A0A7W2AS52_9BACL</name>
<protein>
    <submittedName>
        <fullName evidence="2">Hemerythrin domain-containing protein</fullName>
    </submittedName>
</protein>
<dbReference type="Proteomes" id="UP000538292">
    <property type="component" value="Unassembled WGS sequence"/>
</dbReference>
<dbReference type="PANTHER" id="PTHR39966">
    <property type="entry name" value="BLL2471 PROTEIN-RELATED"/>
    <property type="match status" value="1"/>
</dbReference>
<reference evidence="2 3" key="1">
    <citation type="submission" date="2020-07" db="EMBL/GenBank/DDBJ databases">
        <title>Thermoactinomyces phylogeny.</title>
        <authorList>
            <person name="Dunlap C."/>
        </authorList>
    </citation>
    <scope>NUCLEOTIDE SEQUENCE [LARGE SCALE GENOMIC DNA]</scope>
    <source>
        <strain evidence="2 3">AMNI-1</strain>
    </source>
</reference>
<accession>A0A7W2AS52</accession>
<dbReference type="PANTHER" id="PTHR39966:SF1">
    <property type="entry name" value="HEMERYTHRIN-LIKE DOMAIN-CONTAINING PROTEIN"/>
    <property type="match status" value="1"/>
</dbReference>
<organism evidence="2 3">
    <name type="scientific">Thermoactinomyces mirandus</name>
    <dbReference type="NCBI Taxonomy" id="2756294"/>
    <lineage>
        <taxon>Bacteria</taxon>
        <taxon>Bacillati</taxon>
        <taxon>Bacillota</taxon>
        <taxon>Bacilli</taxon>
        <taxon>Bacillales</taxon>
        <taxon>Thermoactinomycetaceae</taxon>
        <taxon>Thermoactinomyces</taxon>
    </lineage>
</organism>
<dbReference type="AlphaFoldDB" id="A0A7W2AS52"/>
<dbReference type="Pfam" id="PF01814">
    <property type="entry name" value="Hemerythrin"/>
    <property type="match status" value="1"/>
</dbReference>
<evidence type="ECO:0000313" key="3">
    <source>
        <dbReference type="Proteomes" id="UP000538292"/>
    </source>
</evidence>
<dbReference type="Gene3D" id="1.20.120.520">
    <property type="entry name" value="nmb1532 protein domain like"/>
    <property type="match status" value="1"/>
</dbReference>
<dbReference type="EMBL" id="JACEOL010000029">
    <property type="protein sequence ID" value="MBA4602330.1"/>
    <property type="molecule type" value="Genomic_DNA"/>
</dbReference>
<evidence type="ECO:0000313" key="2">
    <source>
        <dbReference type="EMBL" id="MBA4602330.1"/>
    </source>
</evidence>
<dbReference type="InterPro" id="IPR012312">
    <property type="entry name" value="Hemerythrin-like"/>
</dbReference>
<feature type="domain" description="Hemerythrin-like" evidence="1">
    <location>
        <begin position="19"/>
        <end position="156"/>
    </location>
</feature>